<feature type="signal peptide" evidence="3">
    <location>
        <begin position="1"/>
        <end position="17"/>
    </location>
</feature>
<accession>A0ABN8BCI7</accession>
<evidence type="ECO:0000256" key="3">
    <source>
        <dbReference type="SAM" id="SignalP"/>
    </source>
</evidence>
<organism evidence="4 5">
    <name type="scientific">Chilo suppressalis</name>
    <name type="common">Asiatic rice borer moth</name>
    <dbReference type="NCBI Taxonomy" id="168631"/>
    <lineage>
        <taxon>Eukaryota</taxon>
        <taxon>Metazoa</taxon>
        <taxon>Ecdysozoa</taxon>
        <taxon>Arthropoda</taxon>
        <taxon>Hexapoda</taxon>
        <taxon>Insecta</taxon>
        <taxon>Pterygota</taxon>
        <taxon>Neoptera</taxon>
        <taxon>Endopterygota</taxon>
        <taxon>Lepidoptera</taxon>
        <taxon>Glossata</taxon>
        <taxon>Ditrysia</taxon>
        <taxon>Pyraloidea</taxon>
        <taxon>Crambidae</taxon>
        <taxon>Crambinae</taxon>
        <taxon>Chilo</taxon>
    </lineage>
</organism>
<evidence type="ECO:0000313" key="4">
    <source>
        <dbReference type="EMBL" id="CAH0407746.1"/>
    </source>
</evidence>
<keyword evidence="5" id="KW-1185">Reference proteome</keyword>
<keyword evidence="2" id="KW-0193">Cuticle</keyword>
<evidence type="ECO:0000313" key="5">
    <source>
        <dbReference type="Proteomes" id="UP001153292"/>
    </source>
</evidence>
<dbReference type="PROSITE" id="PS51155">
    <property type="entry name" value="CHIT_BIND_RR_2"/>
    <property type="match status" value="1"/>
</dbReference>
<evidence type="ECO:0000256" key="1">
    <source>
        <dbReference type="ARBA" id="ARBA00022729"/>
    </source>
</evidence>
<dbReference type="PANTHER" id="PTHR10380:SF237">
    <property type="entry name" value="CUTICULAR PROTEIN 65AU, ISOFORM A-RELATED"/>
    <property type="match status" value="1"/>
</dbReference>
<protein>
    <recommendedName>
        <fullName evidence="6">Larval cuticle protein LCP-17-like</fullName>
    </recommendedName>
</protein>
<proteinExistence type="predicted"/>
<gene>
    <name evidence="4" type="ORF">CHILSU_LOCUS11149</name>
</gene>
<evidence type="ECO:0000256" key="2">
    <source>
        <dbReference type="PROSITE-ProRule" id="PRU00497"/>
    </source>
</evidence>
<keyword evidence="1 3" id="KW-0732">Signal</keyword>
<reference evidence="4" key="1">
    <citation type="submission" date="2021-12" db="EMBL/GenBank/DDBJ databases">
        <authorList>
            <person name="King R."/>
        </authorList>
    </citation>
    <scope>NUCLEOTIDE SEQUENCE</scope>
</reference>
<dbReference type="InterPro" id="IPR000618">
    <property type="entry name" value="Insect_cuticle"/>
</dbReference>
<dbReference type="Pfam" id="PF00379">
    <property type="entry name" value="Chitin_bind_4"/>
    <property type="match status" value="1"/>
</dbReference>
<dbReference type="Proteomes" id="UP001153292">
    <property type="component" value="Chromosome 9"/>
</dbReference>
<name>A0ABN8BCI7_CHISP</name>
<feature type="chain" id="PRO_5045749325" description="Larval cuticle protein LCP-17-like" evidence="3">
    <location>
        <begin position="18"/>
        <end position="170"/>
    </location>
</feature>
<dbReference type="InterPro" id="IPR050468">
    <property type="entry name" value="Cuticle_Struct_Prot"/>
</dbReference>
<dbReference type="PANTHER" id="PTHR10380">
    <property type="entry name" value="CUTICLE PROTEIN"/>
    <property type="match status" value="1"/>
</dbReference>
<dbReference type="EMBL" id="OU963902">
    <property type="protein sequence ID" value="CAH0407746.1"/>
    <property type="molecule type" value="Genomic_DNA"/>
</dbReference>
<evidence type="ECO:0008006" key="6">
    <source>
        <dbReference type="Google" id="ProtNLM"/>
    </source>
</evidence>
<sequence length="170" mass="18018">MKFLVITLFVYVAAASAASLKPYTAFNSGAKAYAEVNIPARKVVAAPVVQASSYSKSSNAGNDVEATIISSQSEVNPDGYNYQYETSNGISASSSGSVKNVENVDALVVQGSYQYNSPDGPVEVSYVADENGFQPQGAHLPVAPPVPEAILRAIEYIQAHPPKEEVVKKF</sequence>